<evidence type="ECO:0000313" key="1">
    <source>
        <dbReference type="EMBL" id="MPN50479.1"/>
    </source>
</evidence>
<gene>
    <name evidence="1" type="ORF">SDC9_198106</name>
</gene>
<dbReference type="EMBL" id="VSSQ01114698">
    <property type="protein sequence ID" value="MPN50479.1"/>
    <property type="molecule type" value="Genomic_DNA"/>
</dbReference>
<comment type="caution">
    <text evidence="1">The sequence shown here is derived from an EMBL/GenBank/DDBJ whole genome shotgun (WGS) entry which is preliminary data.</text>
</comment>
<accession>A0A645IJ19</accession>
<protein>
    <submittedName>
        <fullName evidence="1">Uncharacterized protein</fullName>
    </submittedName>
</protein>
<proteinExistence type="predicted"/>
<organism evidence="1">
    <name type="scientific">bioreactor metagenome</name>
    <dbReference type="NCBI Taxonomy" id="1076179"/>
    <lineage>
        <taxon>unclassified sequences</taxon>
        <taxon>metagenomes</taxon>
        <taxon>ecological metagenomes</taxon>
    </lineage>
</organism>
<sequence>MEPEVEVAAEQAVAEHAGFFGVAHRGQHAVDGERVFGANVDIAFIGPDGAGGDHHAFDDGVRVAFHDRAVHERARVALVAVADDELLGVLRSEGELPFEAGRETAAAAPAQA</sequence>
<dbReference type="AlphaFoldDB" id="A0A645IJ19"/>
<reference evidence="1" key="1">
    <citation type="submission" date="2019-08" db="EMBL/GenBank/DDBJ databases">
        <authorList>
            <person name="Kucharzyk K."/>
            <person name="Murdoch R.W."/>
            <person name="Higgins S."/>
            <person name="Loffler F."/>
        </authorList>
    </citation>
    <scope>NUCLEOTIDE SEQUENCE</scope>
</reference>
<name>A0A645IJ19_9ZZZZ</name>